<dbReference type="EMBL" id="MCFE01000272">
    <property type="protein sequence ID" value="ORX92503.1"/>
    <property type="molecule type" value="Genomic_DNA"/>
</dbReference>
<dbReference type="InterPro" id="IPR012533">
    <property type="entry name" value="YcnI-copper_dom"/>
</dbReference>
<dbReference type="CDD" id="cd08545">
    <property type="entry name" value="YcnI_like"/>
    <property type="match status" value="1"/>
</dbReference>
<dbReference type="Pfam" id="PF07987">
    <property type="entry name" value="DUF1775"/>
    <property type="match status" value="1"/>
</dbReference>
<proteinExistence type="predicted"/>
<accession>A0A1Y1Y3D5</accession>
<dbReference type="InParanoid" id="A0A1Y1Y3D5"/>
<dbReference type="Proteomes" id="UP000193498">
    <property type="component" value="Unassembled WGS sequence"/>
</dbReference>
<feature type="chain" id="PRO_5012643731" description="YncI copper-binding domain-containing protein" evidence="2">
    <location>
        <begin position="24"/>
        <end position="206"/>
    </location>
</feature>
<dbReference type="AlphaFoldDB" id="A0A1Y1Y3D5"/>
<organism evidence="4 5">
    <name type="scientific">Basidiobolus meristosporus CBS 931.73</name>
    <dbReference type="NCBI Taxonomy" id="1314790"/>
    <lineage>
        <taxon>Eukaryota</taxon>
        <taxon>Fungi</taxon>
        <taxon>Fungi incertae sedis</taxon>
        <taxon>Zoopagomycota</taxon>
        <taxon>Entomophthoromycotina</taxon>
        <taxon>Basidiobolomycetes</taxon>
        <taxon>Basidiobolales</taxon>
        <taxon>Basidiobolaceae</taxon>
        <taxon>Basidiobolus</taxon>
    </lineage>
</organism>
<dbReference type="InterPro" id="IPR038507">
    <property type="entry name" value="YcnI-like_sf"/>
</dbReference>
<feature type="domain" description="YncI copper-binding" evidence="3">
    <location>
        <begin position="24"/>
        <end position="163"/>
    </location>
</feature>
<feature type="region of interest" description="Disordered" evidence="1">
    <location>
        <begin position="150"/>
        <end position="172"/>
    </location>
</feature>
<dbReference type="Gene3D" id="2.60.40.2230">
    <property type="entry name" value="Uncharacterised protein YcnI-like PF07987, DUF1775"/>
    <property type="match status" value="1"/>
</dbReference>
<keyword evidence="5" id="KW-1185">Reference proteome</keyword>
<comment type="caution">
    <text evidence="4">The sequence shown here is derived from an EMBL/GenBank/DDBJ whole genome shotgun (WGS) entry which is preliminary data.</text>
</comment>
<evidence type="ECO:0000256" key="2">
    <source>
        <dbReference type="SAM" id="SignalP"/>
    </source>
</evidence>
<reference evidence="4 5" key="1">
    <citation type="submission" date="2016-07" db="EMBL/GenBank/DDBJ databases">
        <title>Pervasive Adenine N6-methylation of Active Genes in Fungi.</title>
        <authorList>
            <consortium name="DOE Joint Genome Institute"/>
            <person name="Mondo S.J."/>
            <person name="Dannebaum R.O."/>
            <person name="Kuo R.C."/>
            <person name="Labutti K."/>
            <person name="Haridas S."/>
            <person name="Kuo A."/>
            <person name="Salamov A."/>
            <person name="Ahrendt S.R."/>
            <person name="Lipzen A."/>
            <person name="Sullivan W."/>
            <person name="Andreopoulos W.B."/>
            <person name="Clum A."/>
            <person name="Lindquist E."/>
            <person name="Daum C."/>
            <person name="Ramamoorthy G.K."/>
            <person name="Gryganskyi A."/>
            <person name="Culley D."/>
            <person name="Magnuson J.K."/>
            <person name="James T.Y."/>
            <person name="O'Malley M.A."/>
            <person name="Stajich J.E."/>
            <person name="Spatafora J.W."/>
            <person name="Visel A."/>
            <person name="Grigoriev I.V."/>
        </authorList>
    </citation>
    <scope>NUCLEOTIDE SEQUENCE [LARGE SCALE GENOMIC DNA]</scope>
    <source>
        <strain evidence="4 5">CBS 931.73</strain>
    </source>
</reference>
<dbReference type="STRING" id="1314790.A0A1Y1Y3D5"/>
<evidence type="ECO:0000256" key="1">
    <source>
        <dbReference type="SAM" id="MobiDB-lite"/>
    </source>
</evidence>
<name>A0A1Y1Y3D5_9FUNG</name>
<evidence type="ECO:0000313" key="5">
    <source>
        <dbReference type="Proteomes" id="UP000193498"/>
    </source>
</evidence>
<sequence>MLSLNTCSGALVVLLTLVNPAVSHITANPSAAYLNTYFQTAFRVPHGCSGSPTVKLTIDIPDGVINVAPHQIYNWTISIAYRPLFPPVISEGAVVNQTVSSVTYSGYLDPTCYEDFGISMKLPAQVPNSILYFPAHQICVNGSTDWTNTPQSGQNAMSLPAPAPSVQTVPQPSSNSASGVAAAASFTNASSHSLALAFILIFAFAH</sequence>
<feature type="signal peptide" evidence="2">
    <location>
        <begin position="1"/>
        <end position="23"/>
    </location>
</feature>
<evidence type="ECO:0000313" key="4">
    <source>
        <dbReference type="EMBL" id="ORX92503.1"/>
    </source>
</evidence>
<protein>
    <recommendedName>
        <fullName evidence="3">YncI copper-binding domain-containing protein</fullName>
    </recommendedName>
</protein>
<dbReference type="OrthoDB" id="4234at2759"/>
<gene>
    <name evidence="4" type="ORF">K493DRAFT_376781</name>
</gene>
<evidence type="ECO:0000259" key="3">
    <source>
        <dbReference type="Pfam" id="PF07987"/>
    </source>
</evidence>
<keyword evidence="2" id="KW-0732">Signal</keyword>